<proteinExistence type="inferred from homology"/>
<evidence type="ECO:0000313" key="9">
    <source>
        <dbReference type="Proteomes" id="UP000029981"/>
    </source>
</evidence>
<dbReference type="SUPFAM" id="SSF51735">
    <property type="entry name" value="NAD(P)-binding Rossmann-fold domains"/>
    <property type="match status" value="1"/>
</dbReference>
<evidence type="ECO:0000256" key="5">
    <source>
        <dbReference type="RuleBase" id="RU003719"/>
    </source>
</evidence>
<protein>
    <recommendedName>
        <fullName evidence="4">glyoxylate reductase (NADP(+))</fullName>
        <ecNumber evidence="4">1.1.1.79</ecNumber>
    </recommendedName>
</protein>
<evidence type="ECO:0000256" key="4">
    <source>
        <dbReference type="ARBA" id="ARBA00066661"/>
    </source>
</evidence>
<dbReference type="Pfam" id="PF02826">
    <property type="entry name" value="2-Hacid_dh_C"/>
    <property type="match status" value="1"/>
</dbReference>
<dbReference type="KEGG" id="csv:101209989"/>
<evidence type="ECO:0000313" key="8">
    <source>
        <dbReference type="EMBL" id="KGN56572.1"/>
    </source>
</evidence>
<evidence type="ECO:0000256" key="3">
    <source>
        <dbReference type="ARBA" id="ARBA00023027"/>
    </source>
</evidence>
<dbReference type="CDD" id="cd12156">
    <property type="entry name" value="HPPR"/>
    <property type="match status" value="1"/>
</dbReference>
<name>A0A0A0L7K6_CUCSA</name>
<evidence type="ECO:0000256" key="2">
    <source>
        <dbReference type="ARBA" id="ARBA00023002"/>
    </source>
</evidence>
<dbReference type="FunFam" id="3.40.50.720:FF:000213">
    <property type="entry name" value="Putative 2-hydroxyacid dehydrogenase"/>
    <property type="match status" value="1"/>
</dbReference>
<dbReference type="AlphaFoldDB" id="A0A0A0L7K6"/>
<evidence type="ECO:0000256" key="1">
    <source>
        <dbReference type="ARBA" id="ARBA00022857"/>
    </source>
</evidence>
<dbReference type="OMA" id="VIVTAHQ"/>
<accession>A0A0A0L7K6</accession>
<evidence type="ECO:0000259" key="6">
    <source>
        <dbReference type="Pfam" id="PF00389"/>
    </source>
</evidence>
<reference evidence="8 9" key="1">
    <citation type="journal article" date="2009" name="Nat. Genet.">
        <title>The genome of the cucumber, Cucumis sativus L.</title>
        <authorList>
            <person name="Huang S."/>
            <person name="Li R."/>
            <person name="Zhang Z."/>
            <person name="Li L."/>
            <person name="Gu X."/>
            <person name="Fan W."/>
            <person name="Lucas W.J."/>
            <person name="Wang X."/>
            <person name="Xie B."/>
            <person name="Ni P."/>
            <person name="Ren Y."/>
            <person name="Zhu H."/>
            <person name="Li J."/>
            <person name="Lin K."/>
            <person name="Jin W."/>
            <person name="Fei Z."/>
            <person name="Li G."/>
            <person name="Staub J."/>
            <person name="Kilian A."/>
            <person name="van der Vossen E.A."/>
            <person name="Wu Y."/>
            <person name="Guo J."/>
            <person name="He J."/>
            <person name="Jia Z."/>
            <person name="Ren Y."/>
            <person name="Tian G."/>
            <person name="Lu Y."/>
            <person name="Ruan J."/>
            <person name="Qian W."/>
            <person name="Wang M."/>
            <person name="Huang Q."/>
            <person name="Li B."/>
            <person name="Xuan Z."/>
            <person name="Cao J."/>
            <person name="Asan"/>
            <person name="Wu Z."/>
            <person name="Zhang J."/>
            <person name="Cai Q."/>
            <person name="Bai Y."/>
            <person name="Zhao B."/>
            <person name="Han Y."/>
            <person name="Li Y."/>
            <person name="Li X."/>
            <person name="Wang S."/>
            <person name="Shi Q."/>
            <person name="Liu S."/>
            <person name="Cho W.K."/>
            <person name="Kim J.Y."/>
            <person name="Xu Y."/>
            <person name="Heller-Uszynska K."/>
            <person name="Miao H."/>
            <person name="Cheng Z."/>
            <person name="Zhang S."/>
            <person name="Wu J."/>
            <person name="Yang Y."/>
            <person name="Kang H."/>
            <person name="Li M."/>
            <person name="Liang H."/>
            <person name="Ren X."/>
            <person name="Shi Z."/>
            <person name="Wen M."/>
            <person name="Jian M."/>
            <person name="Yang H."/>
            <person name="Zhang G."/>
            <person name="Yang Z."/>
            <person name="Chen R."/>
            <person name="Liu S."/>
            <person name="Li J."/>
            <person name="Ma L."/>
            <person name="Liu H."/>
            <person name="Zhou Y."/>
            <person name="Zhao J."/>
            <person name="Fang X."/>
            <person name="Li G."/>
            <person name="Fang L."/>
            <person name="Li Y."/>
            <person name="Liu D."/>
            <person name="Zheng H."/>
            <person name="Zhang Y."/>
            <person name="Qin N."/>
            <person name="Li Z."/>
            <person name="Yang G."/>
            <person name="Yang S."/>
            <person name="Bolund L."/>
            <person name="Kristiansen K."/>
            <person name="Zheng H."/>
            <person name="Li S."/>
            <person name="Zhang X."/>
            <person name="Yang H."/>
            <person name="Wang J."/>
            <person name="Sun R."/>
            <person name="Zhang B."/>
            <person name="Jiang S."/>
            <person name="Wang J."/>
            <person name="Du Y."/>
            <person name="Li S."/>
        </authorList>
    </citation>
    <scope>NUCLEOTIDE SEQUENCE [LARGE SCALE GENOMIC DNA]</scope>
    <source>
        <strain evidence="9">cv. 9930</strain>
    </source>
</reference>
<dbReference type="Pfam" id="PF00389">
    <property type="entry name" value="2-Hacid_dh"/>
    <property type="match status" value="1"/>
</dbReference>
<feature type="domain" description="D-isomer specific 2-hydroxyacid dehydrogenase NAD-binding" evidence="7">
    <location>
        <begin position="126"/>
        <end position="299"/>
    </location>
</feature>
<dbReference type="GO" id="GO:0051287">
    <property type="term" value="F:NAD binding"/>
    <property type="evidence" value="ECO:0007669"/>
    <property type="project" value="InterPro"/>
</dbReference>
<dbReference type="GO" id="GO:0016618">
    <property type="term" value="F:hydroxypyruvate reductase [NAD(P)H] activity"/>
    <property type="evidence" value="ECO:0000318"/>
    <property type="project" value="GO_Central"/>
</dbReference>
<reference evidence="8 9" key="3">
    <citation type="journal article" date="2010" name="BMC Genomics">
        <title>Transcriptome sequencing and comparative analysis of cucumber flowers with different sex types.</title>
        <authorList>
            <person name="Guo S."/>
            <person name="Zheng Y."/>
            <person name="Joung J.G."/>
            <person name="Liu S."/>
            <person name="Zhang Z."/>
            <person name="Crasta O.R."/>
            <person name="Sobral B.W."/>
            <person name="Xu Y."/>
            <person name="Huang S."/>
            <person name="Fei Z."/>
        </authorList>
    </citation>
    <scope>NUCLEOTIDE SEQUENCE [LARGE SCALE GENOMIC DNA]</scope>
    <source>
        <strain evidence="9">cv. 9930</strain>
    </source>
</reference>
<comment type="similarity">
    <text evidence="5">Belongs to the D-isomer specific 2-hydroxyacid dehydrogenase family.</text>
</comment>
<reference evidence="8 9" key="2">
    <citation type="journal article" date="2009" name="PLoS ONE">
        <title>An integrated genetic and cytogenetic map of the cucumber genome.</title>
        <authorList>
            <person name="Ren Y."/>
            <person name="Zhang Z."/>
            <person name="Liu J."/>
            <person name="Staub J.E."/>
            <person name="Han Y."/>
            <person name="Cheng Z."/>
            <person name="Li X."/>
            <person name="Lu J."/>
            <person name="Miao H."/>
            <person name="Kang H."/>
            <person name="Xie B."/>
            <person name="Gu X."/>
            <person name="Wang X."/>
            <person name="Du Y."/>
            <person name="Jin W."/>
            <person name="Huang S."/>
        </authorList>
    </citation>
    <scope>NUCLEOTIDE SEQUENCE [LARGE SCALE GENOMIC DNA]</scope>
    <source>
        <strain evidence="9">cv. 9930</strain>
    </source>
</reference>
<dbReference type="InterPro" id="IPR006140">
    <property type="entry name" value="D-isomer_DH_NAD-bd"/>
</dbReference>
<dbReference type="GO" id="GO:0009853">
    <property type="term" value="P:photorespiration"/>
    <property type="evidence" value="ECO:0007669"/>
    <property type="project" value="UniProtKB-ARBA"/>
</dbReference>
<dbReference type="InterPro" id="IPR006139">
    <property type="entry name" value="D-isomer_2_OHA_DH_cat_dom"/>
</dbReference>
<dbReference type="Gene3D" id="3.40.50.720">
    <property type="entry name" value="NAD(P)-binding Rossmann-like Domain"/>
    <property type="match status" value="2"/>
</dbReference>
<reference evidence="8 9" key="4">
    <citation type="journal article" date="2011" name="BMC Genomics">
        <title>RNA-Seq improves annotation of protein-coding genes in the cucumber genome.</title>
        <authorList>
            <person name="Li Z."/>
            <person name="Zhang Z."/>
            <person name="Yan P."/>
            <person name="Huang S."/>
            <person name="Fei Z."/>
            <person name="Lin K."/>
        </authorList>
    </citation>
    <scope>NUCLEOTIDE SEQUENCE [LARGE SCALE GENOMIC DNA]</scope>
    <source>
        <strain evidence="9">cv. 9930</strain>
    </source>
</reference>
<organism evidence="8 9">
    <name type="scientific">Cucumis sativus</name>
    <name type="common">Cucumber</name>
    <dbReference type="NCBI Taxonomy" id="3659"/>
    <lineage>
        <taxon>Eukaryota</taxon>
        <taxon>Viridiplantae</taxon>
        <taxon>Streptophyta</taxon>
        <taxon>Embryophyta</taxon>
        <taxon>Tracheophyta</taxon>
        <taxon>Spermatophyta</taxon>
        <taxon>Magnoliopsida</taxon>
        <taxon>eudicotyledons</taxon>
        <taxon>Gunneridae</taxon>
        <taxon>Pentapetalae</taxon>
        <taxon>rosids</taxon>
        <taxon>fabids</taxon>
        <taxon>Cucurbitales</taxon>
        <taxon>Cucurbitaceae</taxon>
        <taxon>Benincaseae</taxon>
        <taxon>Cucumis</taxon>
    </lineage>
</organism>
<dbReference type="eggNOG" id="KOG0069">
    <property type="taxonomic scope" value="Eukaryota"/>
</dbReference>
<dbReference type="EMBL" id="CM002924">
    <property type="protein sequence ID" value="KGN56572.1"/>
    <property type="molecule type" value="Genomic_DNA"/>
</dbReference>
<dbReference type="PANTHER" id="PTHR10996">
    <property type="entry name" value="2-HYDROXYACID DEHYDROGENASE-RELATED"/>
    <property type="match status" value="1"/>
</dbReference>
<dbReference type="SUPFAM" id="SSF52283">
    <property type="entry name" value="Formate/glycerate dehydrogenase catalytic domain-like"/>
    <property type="match status" value="1"/>
</dbReference>
<dbReference type="STRING" id="3659.A0A0A0L7K6"/>
<dbReference type="OrthoDB" id="298012at2759"/>
<gene>
    <name evidence="8" type="ORF">Csa_3G124910</name>
</gene>
<evidence type="ECO:0000259" key="7">
    <source>
        <dbReference type="Pfam" id="PF02826"/>
    </source>
</evidence>
<dbReference type="GO" id="GO:0005829">
    <property type="term" value="C:cytosol"/>
    <property type="evidence" value="ECO:0000318"/>
    <property type="project" value="GO_Central"/>
</dbReference>
<keyword evidence="9" id="KW-1185">Reference proteome</keyword>
<dbReference type="Proteomes" id="UP000029981">
    <property type="component" value="Chromosome 3"/>
</dbReference>
<dbReference type="EC" id="1.1.1.79" evidence="4"/>
<keyword evidence="1" id="KW-0521">NADP</keyword>
<dbReference type="InterPro" id="IPR050223">
    <property type="entry name" value="D-isomer_2-hydroxyacid_DH"/>
</dbReference>
<dbReference type="PANTHER" id="PTHR10996:SF179">
    <property type="entry name" value="D-ISOMER SPECIFIC 2-HYDROXYACID DEHYDROGENASE FAMILY PROTEIN-RELATED"/>
    <property type="match status" value="1"/>
</dbReference>
<keyword evidence="2 5" id="KW-0560">Oxidoreductase</keyword>
<dbReference type="GO" id="GO:0030267">
    <property type="term" value="F:glyoxylate reductase (NADPH) activity"/>
    <property type="evidence" value="ECO:0000318"/>
    <property type="project" value="GO_Central"/>
</dbReference>
<dbReference type="Gramene" id="KGN56572">
    <property type="protein sequence ID" value="KGN56572"/>
    <property type="gene ID" value="Csa_3G124910"/>
</dbReference>
<keyword evidence="3" id="KW-0520">NAD</keyword>
<feature type="domain" description="D-isomer specific 2-hydroxyacid dehydrogenase catalytic" evidence="6">
    <location>
        <begin position="50"/>
        <end position="330"/>
    </location>
</feature>
<sequence>MAAEEQAKELPQILILGPPSIFPYLESQFSNRFLFLKPWLYNLPLTQFLTSYAQSTQALLIRGGGNTQLTSTIIDCLPSLKLVVTSSVGVDHLDFPELRRRGVAIANAGNLFSEDTADMAGGGVAVGLLIDVLRKISAGDRFVRQGLWSKKEDFPPGLKLSGKRIGIVGLGKIGSEVAKRLEGFGCKISYNSRTKKSMAPYSYYPNVYELAANTEALIICCALTKETYHLINKEVMLALGKDGVIVNIGRGLIIDEKEMIRCLTQGEIGGAGLDVFENEPNVPEELFNLDNVVLSPHAAVMTYESKVELSKLVVNNLEAFFSNKPLVSPVVD</sequence>
<dbReference type="InterPro" id="IPR036291">
    <property type="entry name" value="NAD(P)-bd_dom_sf"/>
</dbReference>